<evidence type="ECO:0000256" key="1">
    <source>
        <dbReference type="SAM" id="MobiDB-lite"/>
    </source>
</evidence>
<evidence type="ECO:0000313" key="3">
    <source>
        <dbReference type="Proteomes" id="UP000799428"/>
    </source>
</evidence>
<organism evidence="2 3">
    <name type="scientific">Pleomassaria siparia CBS 279.74</name>
    <dbReference type="NCBI Taxonomy" id="1314801"/>
    <lineage>
        <taxon>Eukaryota</taxon>
        <taxon>Fungi</taxon>
        <taxon>Dikarya</taxon>
        <taxon>Ascomycota</taxon>
        <taxon>Pezizomycotina</taxon>
        <taxon>Dothideomycetes</taxon>
        <taxon>Pleosporomycetidae</taxon>
        <taxon>Pleosporales</taxon>
        <taxon>Pleomassariaceae</taxon>
        <taxon>Pleomassaria</taxon>
    </lineage>
</organism>
<feature type="region of interest" description="Disordered" evidence="1">
    <location>
        <begin position="1"/>
        <end position="61"/>
    </location>
</feature>
<feature type="compositionally biased region" description="Acidic residues" evidence="1">
    <location>
        <begin position="40"/>
        <end position="61"/>
    </location>
</feature>
<keyword evidence="3" id="KW-1185">Reference proteome</keyword>
<proteinExistence type="predicted"/>
<protein>
    <submittedName>
        <fullName evidence="2">Uncharacterized protein</fullName>
    </submittedName>
</protein>
<dbReference type="Proteomes" id="UP000799428">
    <property type="component" value="Unassembled WGS sequence"/>
</dbReference>
<feature type="compositionally biased region" description="Acidic residues" evidence="1">
    <location>
        <begin position="11"/>
        <end position="32"/>
    </location>
</feature>
<dbReference type="AlphaFoldDB" id="A0A6G1K224"/>
<reference evidence="2" key="1">
    <citation type="journal article" date="2020" name="Stud. Mycol.">
        <title>101 Dothideomycetes genomes: a test case for predicting lifestyles and emergence of pathogens.</title>
        <authorList>
            <person name="Haridas S."/>
            <person name="Albert R."/>
            <person name="Binder M."/>
            <person name="Bloem J."/>
            <person name="Labutti K."/>
            <person name="Salamov A."/>
            <person name="Andreopoulos B."/>
            <person name="Baker S."/>
            <person name="Barry K."/>
            <person name="Bills G."/>
            <person name="Bluhm B."/>
            <person name="Cannon C."/>
            <person name="Castanera R."/>
            <person name="Culley D."/>
            <person name="Daum C."/>
            <person name="Ezra D."/>
            <person name="Gonzalez J."/>
            <person name="Henrissat B."/>
            <person name="Kuo A."/>
            <person name="Liang C."/>
            <person name="Lipzen A."/>
            <person name="Lutzoni F."/>
            <person name="Magnuson J."/>
            <person name="Mondo S."/>
            <person name="Nolan M."/>
            <person name="Ohm R."/>
            <person name="Pangilinan J."/>
            <person name="Park H.-J."/>
            <person name="Ramirez L."/>
            <person name="Alfaro M."/>
            <person name="Sun H."/>
            <person name="Tritt A."/>
            <person name="Yoshinaga Y."/>
            <person name="Zwiers L.-H."/>
            <person name="Turgeon B."/>
            <person name="Goodwin S."/>
            <person name="Spatafora J."/>
            <person name="Crous P."/>
            <person name="Grigoriev I."/>
        </authorList>
    </citation>
    <scope>NUCLEOTIDE SEQUENCE</scope>
    <source>
        <strain evidence="2">CBS 279.74</strain>
    </source>
</reference>
<evidence type="ECO:0000313" key="2">
    <source>
        <dbReference type="EMBL" id="KAF2706501.1"/>
    </source>
</evidence>
<gene>
    <name evidence="2" type="ORF">K504DRAFT_57860</name>
</gene>
<sequence>MAEHEFIEILSSDEEEEAETQVVTDDDSTMEDGEIKESDLDTEGEGGPDDADDTDADFSMEEQPYDEFVDDDEAANIDPTLLVASTQSKEDTSYRGDFTEQEITGHSLGQEPRFDVSQVDDAPPSSYAEVNQFAEHAATQYINNQEMDCGDSTTFAQSDNNNTRVAASSATARFNEQHVTTGNANSLEEDGSMETRHHEVAPKKLTNDAIRLPSPAKGSTFDEDTDGHFTRVSHNRTVAAEKDMPHTIDPTESATENAPVAAKETIEVADLMKVRIFPRLGIQTDHVVSPSNDLTRAHCKELDQLECRVEPKNKSRPWSFSQLDGNPTSKTALAVEPTVKTTVYNEVKQNLNIKAKFNRGKSSPEEFQVRQPQQVEAQVEIQAGRVILPTYSISLLVNDDKNQHILEPYEEVEIAMVHLTEVQQMRNLITSHVRVYCQSRFPKSSKFDVIVTLCPKSHHWVAHAVVLAPGKGEWEVLVEFRDAEGYVKALHGLLNLAIAMSSRKMTGRDKMRGNMKGFPFPNVSAW</sequence>
<accession>A0A6G1K224</accession>
<dbReference type="OrthoDB" id="10674319at2759"/>
<name>A0A6G1K224_9PLEO</name>
<dbReference type="EMBL" id="MU005775">
    <property type="protein sequence ID" value="KAF2706501.1"/>
    <property type="molecule type" value="Genomic_DNA"/>
</dbReference>